<organism evidence="1 2">
    <name type="scientific">Novosphingobium silvae</name>
    <dbReference type="NCBI Taxonomy" id="2692619"/>
    <lineage>
        <taxon>Bacteria</taxon>
        <taxon>Pseudomonadati</taxon>
        <taxon>Pseudomonadota</taxon>
        <taxon>Alphaproteobacteria</taxon>
        <taxon>Sphingomonadales</taxon>
        <taxon>Sphingomonadaceae</taxon>
        <taxon>Novosphingobium</taxon>
    </lineage>
</organism>
<gene>
    <name evidence="1" type="ORF">GR702_11555</name>
</gene>
<evidence type="ECO:0000313" key="1">
    <source>
        <dbReference type="EMBL" id="MYL98399.1"/>
    </source>
</evidence>
<proteinExistence type="predicted"/>
<protein>
    <submittedName>
        <fullName evidence="1">Uncharacterized protein</fullName>
    </submittedName>
</protein>
<keyword evidence="2" id="KW-1185">Reference proteome</keyword>
<name>A0A7X4GIV9_9SPHN</name>
<dbReference type="AlphaFoldDB" id="A0A7X4GIV9"/>
<dbReference type="Proteomes" id="UP000465810">
    <property type="component" value="Unassembled WGS sequence"/>
</dbReference>
<evidence type="ECO:0000313" key="2">
    <source>
        <dbReference type="Proteomes" id="UP000465810"/>
    </source>
</evidence>
<sequence length="70" mass="7219">MTSTLKSLSKSAITYLGDAAHRRFVAVIAALGTTHLLGWALDADQIALAIEIVIGGVGGAWTGARPEADQ</sequence>
<dbReference type="EMBL" id="WVTD01000007">
    <property type="protein sequence ID" value="MYL98399.1"/>
    <property type="molecule type" value="Genomic_DNA"/>
</dbReference>
<dbReference type="RefSeq" id="WP_160986032.1">
    <property type="nucleotide sequence ID" value="NZ_WVTD01000007.1"/>
</dbReference>
<accession>A0A7X4GIV9</accession>
<comment type="caution">
    <text evidence="1">The sequence shown here is derived from an EMBL/GenBank/DDBJ whole genome shotgun (WGS) entry which is preliminary data.</text>
</comment>
<reference evidence="1 2" key="1">
    <citation type="submission" date="2019-12" db="EMBL/GenBank/DDBJ databases">
        <authorList>
            <person name="Feng G."/>
            <person name="Zhu H."/>
        </authorList>
    </citation>
    <scope>NUCLEOTIDE SEQUENCE [LARGE SCALE GENOMIC DNA]</scope>
    <source>
        <strain evidence="1 2">FGD1</strain>
    </source>
</reference>